<dbReference type="AlphaFoldDB" id="A0A7I8D058"/>
<feature type="region of interest" description="Disordered" evidence="1">
    <location>
        <begin position="75"/>
        <end position="144"/>
    </location>
</feature>
<dbReference type="EMBL" id="AP023321">
    <property type="protein sequence ID" value="BCI60151.1"/>
    <property type="molecule type" value="Genomic_DNA"/>
</dbReference>
<accession>A0A7I8D058</accession>
<dbReference type="Gene3D" id="3.40.10.10">
    <property type="entry name" value="DNA Methylphosphotriester Repair Domain"/>
    <property type="match status" value="1"/>
</dbReference>
<dbReference type="InterPro" id="IPR035451">
    <property type="entry name" value="Ada-like_dom_sf"/>
</dbReference>
<gene>
    <name evidence="2" type="ORF">C12CBH8_07900</name>
</gene>
<proteinExistence type="predicted"/>
<dbReference type="KEGG" id="sman:C12CBH8_07900"/>
<reference evidence="3" key="1">
    <citation type="submission" date="2020-07" db="EMBL/GenBank/DDBJ databases">
        <title>Complete genome sequencing of Clostridia bacterium strain 12CBH8.</title>
        <authorList>
            <person name="Sakamoto M."/>
            <person name="Murakami T."/>
            <person name="Mori H."/>
        </authorList>
    </citation>
    <scope>NUCLEOTIDE SEQUENCE [LARGE SCALE GENOMIC DNA]</scope>
    <source>
        <strain evidence="3">12CBH8</strain>
    </source>
</reference>
<evidence type="ECO:0000313" key="2">
    <source>
        <dbReference type="EMBL" id="BCI60151.1"/>
    </source>
</evidence>
<sequence length="184" mass="20459">MKKRVFLLGGAFVMVSVLAFLAGRASKGKGPLASLILKDVSCKYTSPKTMKRTSVQDFSKGSSLFQDAPSEIHNDMSEKIPSKQPALVSQSVQAADEAERDKPLGLEEQSEAIDEIKSQPEREEEPEEMVLTPPAPYILSTNTRKFHRPTCREVKKIRPQHYAAAYSRKEAMGMNCSPCQRCKP</sequence>
<evidence type="ECO:0000256" key="1">
    <source>
        <dbReference type="SAM" id="MobiDB-lite"/>
    </source>
</evidence>
<dbReference type="Proteomes" id="UP000593890">
    <property type="component" value="Chromosome"/>
</dbReference>
<evidence type="ECO:0008006" key="4">
    <source>
        <dbReference type="Google" id="ProtNLM"/>
    </source>
</evidence>
<organism evidence="2 3">
    <name type="scientific">Solibaculum mannosilyticum</name>
    <dbReference type="NCBI Taxonomy" id="2780922"/>
    <lineage>
        <taxon>Bacteria</taxon>
        <taxon>Bacillati</taxon>
        <taxon>Bacillota</taxon>
        <taxon>Clostridia</taxon>
        <taxon>Eubacteriales</taxon>
        <taxon>Oscillospiraceae</taxon>
        <taxon>Solibaculum</taxon>
    </lineage>
</organism>
<evidence type="ECO:0000313" key="3">
    <source>
        <dbReference type="Proteomes" id="UP000593890"/>
    </source>
</evidence>
<keyword evidence="3" id="KW-1185">Reference proteome</keyword>
<dbReference type="SUPFAM" id="SSF57884">
    <property type="entry name" value="Ada DNA repair protein, N-terminal domain (N-Ada 10)"/>
    <property type="match status" value="1"/>
</dbReference>
<protein>
    <recommendedName>
        <fullName evidence="4">Ada DNA repair metal-binding domain-containing protein</fullName>
    </recommendedName>
</protein>
<dbReference type="RefSeq" id="WP_099323404.1">
    <property type="nucleotide sequence ID" value="NZ_AP023321.1"/>
</dbReference>
<name>A0A7I8D058_9FIRM</name>